<reference evidence="5 6" key="1">
    <citation type="journal article" date="2019" name="Nat. Microbiol.">
        <title>Mediterranean grassland soil C-N compound turnover is dependent on rainfall and depth, and is mediated by genomically divergent microorganisms.</title>
        <authorList>
            <person name="Diamond S."/>
            <person name="Andeer P.F."/>
            <person name="Li Z."/>
            <person name="Crits-Christoph A."/>
            <person name="Burstein D."/>
            <person name="Anantharaman K."/>
            <person name="Lane K.R."/>
            <person name="Thomas B.C."/>
            <person name="Pan C."/>
            <person name="Northen T.R."/>
            <person name="Banfield J.F."/>
        </authorList>
    </citation>
    <scope>NUCLEOTIDE SEQUENCE [LARGE SCALE GENOMIC DNA]</scope>
    <source>
        <strain evidence="5">WS_8</strain>
    </source>
</reference>
<gene>
    <name evidence="5" type="ORF">E6K78_04895</name>
</gene>
<protein>
    <submittedName>
        <fullName evidence="5">Heavy-metal-associated domain-containing protein</fullName>
    </submittedName>
</protein>
<name>A0A538TV02_UNCEI</name>
<dbReference type="InterPro" id="IPR036163">
    <property type="entry name" value="HMA_dom_sf"/>
</dbReference>
<dbReference type="GO" id="GO:0046872">
    <property type="term" value="F:metal ion binding"/>
    <property type="evidence" value="ECO:0007669"/>
    <property type="project" value="UniProtKB-KW"/>
</dbReference>
<feature type="transmembrane region" description="Helical" evidence="3">
    <location>
        <begin position="102"/>
        <end position="122"/>
    </location>
</feature>
<evidence type="ECO:0000256" key="2">
    <source>
        <dbReference type="SAM" id="MobiDB-lite"/>
    </source>
</evidence>
<accession>A0A538TV02</accession>
<organism evidence="5 6">
    <name type="scientific">Eiseniibacteriota bacterium</name>
    <dbReference type="NCBI Taxonomy" id="2212470"/>
    <lineage>
        <taxon>Bacteria</taxon>
        <taxon>Candidatus Eiseniibacteriota</taxon>
    </lineage>
</organism>
<dbReference type="SUPFAM" id="SSF55008">
    <property type="entry name" value="HMA, heavy metal-associated domain"/>
    <property type="match status" value="1"/>
</dbReference>
<feature type="compositionally biased region" description="Basic and acidic residues" evidence="2">
    <location>
        <begin position="20"/>
        <end position="45"/>
    </location>
</feature>
<proteinExistence type="predicted"/>
<dbReference type="EMBL" id="VBOY01000039">
    <property type="protein sequence ID" value="TMQ67466.1"/>
    <property type="molecule type" value="Genomic_DNA"/>
</dbReference>
<dbReference type="AlphaFoldDB" id="A0A538TV02"/>
<feature type="region of interest" description="Disordered" evidence="2">
    <location>
        <begin position="1"/>
        <end position="45"/>
    </location>
</feature>
<dbReference type="Proteomes" id="UP000316609">
    <property type="component" value="Unassembled WGS sequence"/>
</dbReference>
<evidence type="ECO:0000256" key="3">
    <source>
        <dbReference type="SAM" id="Phobius"/>
    </source>
</evidence>
<evidence type="ECO:0000313" key="6">
    <source>
        <dbReference type="Proteomes" id="UP000316609"/>
    </source>
</evidence>
<evidence type="ECO:0000256" key="1">
    <source>
        <dbReference type="ARBA" id="ARBA00022723"/>
    </source>
</evidence>
<keyword evidence="3" id="KW-0812">Transmembrane</keyword>
<dbReference type="InterPro" id="IPR017969">
    <property type="entry name" value="Heavy-metal-associated_CS"/>
</dbReference>
<dbReference type="CDD" id="cd00371">
    <property type="entry name" value="HMA"/>
    <property type="match status" value="1"/>
</dbReference>
<sequence>MREGCERVTRGLAGGTRTRAPREADDHRRRGEGRSAARRGAHDAPARGAAAARAFECGCGLPGAWDHPGTALCRSARFRSRFTWATLWVYGRTRDSMRTGNWNTLAMVAGVIALAIGGPWLAGQLKSLPHQESLAARAGQRVVALEVGGMTCAGCAAKVSGELSRVAGVSAVDVRLRQQRAFVVCDRAVSDTSLVAAVHRAGPGFLAAVSAP</sequence>
<keyword evidence="1" id="KW-0479">Metal-binding</keyword>
<evidence type="ECO:0000313" key="5">
    <source>
        <dbReference type="EMBL" id="TMQ67466.1"/>
    </source>
</evidence>
<dbReference type="PROSITE" id="PS01047">
    <property type="entry name" value="HMA_1"/>
    <property type="match status" value="1"/>
</dbReference>
<dbReference type="Gene3D" id="3.30.70.100">
    <property type="match status" value="1"/>
</dbReference>
<comment type="caution">
    <text evidence="5">The sequence shown here is derived from an EMBL/GenBank/DDBJ whole genome shotgun (WGS) entry which is preliminary data.</text>
</comment>
<keyword evidence="3" id="KW-0472">Membrane</keyword>
<feature type="domain" description="HMA" evidence="4">
    <location>
        <begin position="141"/>
        <end position="206"/>
    </location>
</feature>
<dbReference type="Pfam" id="PF00403">
    <property type="entry name" value="HMA"/>
    <property type="match status" value="1"/>
</dbReference>
<dbReference type="InterPro" id="IPR006121">
    <property type="entry name" value="HMA_dom"/>
</dbReference>
<dbReference type="PROSITE" id="PS50846">
    <property type="entry name" value="HMA_2"/>
    <property type="match status" value="1"/>
</dbReference>
<keyword evidence="3" id="KW-1133">Transmembrane helix</keyword>
<evidence type="ECO:0000259" key="4">
    <source>
        <dbReference type="PROSITE" id="PS50846"/>
    </source>
</evidence>